<dbReference type="AlphaFoldDB" id="A0A9P6CUD2"/>
<proteinExistence type="predicted"/>
<name>A0A9P6CUD2_9AGAR</name>
<dbReference type="InterPro" id="IPR032675">
    <property type="entry name" value="LRR_dom_sf"/>
</dbReference>
<protein>
    <recommendedName>
        <fullName evidence="3">F-box domain-containing protein</fullName>
    </recommendedName>
</protein>
<comment type="caution">
    <text evidence="1">The sequence shown here is derived from an EMBL/GenBank/DDBJ whole genome shotgun (WGS) entry which is preliminary data.</text>
</comment>
<keyword evidence="2" id="KW-1185">Reference proteome</keyword>
<dbReference type="EMBL" id="MU155195">
    <property type="protein sequence ID" value="KAF9480396.1"/>
    <property type="molecule type" value="Genomic_DNA"/>
</dbReference>
<evidence type="ECO:0000313" key="1">
    <source>
        <dbReference type="EMBL" id="KAF9480396.1"/>
    </source>
</evidence>
<gene>
    <name evidence="1" type="ORF">BDN70DRAFT_992739</name>
</gene>
<dbReference type="SUPFAM" id="SSF52058">
    <property type="entry name" value="L domain-like"/>
    <property type="match status" value="1"/>
</dbReference>
<evidence type="ECO:0008006" key="3">
    <source>
        <dbReference type="Google" id="ProtNLM"/>
    </source>
</evidence>
<organism evidence="1 2">
    <name type="scientific">Pholiota conissans</name>
    <dbReference type="NCBI Taxonomy" id="109636"/>
    <lineage>
        <taxon>Eukaryota</taxon>
        <taxon>Fungi</taxon>
        <taxon>Dikarya</taxon>
        <taxon>Basidiomycota</taxon>
        <taxon>Agaricomycotina</taxon>
        <taxon>Agaricomycetes</taxon>
        <taxon>Agaricomycetidae</taxon>
        <taxon>Agaricales</taxon>
        <taxon>Agaricineae</taxon>
        <taxon>Strophariaceae</taxon>
        <taxon>Pholiota</taxon>
    </lineage>
</organism>
<dbReference type="Proteomes" id="UP000807469">
    <property type="component" value="Unassembled WGS sequence"/>
</dbReference>
<dbReference type="Gene3D" id="3.80.10.10">
    <property type="entry name" value="Ribonuclease Inhibitor"/>
    <property type="match status" value="1"/>
</dbReference>
<sequence length="536" mass="62286">MTRPKTSITDLSPETLTKIFLLCLPEDPLARVSEPQPDLTVAPVLLCHVDSSWRALAFKIPRLWKQLRICLNFEFDKDANTLFTRTPAALARQIEFLEWWVEKQHSVPPYLHIEVKHYPPPDRVDKDGKALPPPKEIVEFSPIKEKHLSFLLDYISSAQYLCVDDVFSTLMLEGRDRNEDDLPMTFPNLHTLWTEYLETEPYEDDQTAIATIHRGLFYLDFLNPILEQNPSTLRRLYLYHAGLTQLDPNIFASWTVLTHIYLNIDHVYLTTWYAFLRSLPLLTYANFHITNDILIGAFIGPPSETILPRLISLLINVNTEKDVTLEMRNPVVSLLQNVRMPILKELSLHMNRESRWESRHLITELYPILWLTPQLTILSLGHVVLPNTNPGISGANIEPITRYTPLLTHVYITWHAFLPDGIFREAIDPQRFTEHFFFSHPWLDLSNKNNPVDEVTLNISTIGMPDHLDPEEWEQAKMKLLQRSMMTSVKRHEIPNVAFYIAIDFPHIAGMELMSEQVCFDVYHGSYVHVVHWKCE</sequence>
<accession>A0A9P6CUD2</accession>
<evidence type="ECO:0000313" key="2">
    <source>
        <dbReference type="Proteomes" id="UP000807469"/>
    </source>
</evidence>
<reference evidence="1" key="1">
    <citation type="submission" date="2020-11" db="EMBL/GenBank/DDBJ databases">
        <authorList>
            <consortium name="DOE Joint Genome Institute"/>
            <person name="Ahrendt S."/>
            <person name="Riley R."/>
            <person name="Andreopoulos W."/>
            <person name="Labutti K."/>
            <person name="Pangilinan J."/>
            <person name="Ruiz-Duenas F.J."/>
            <person name="Barrasa J.M."/>
            <person name="Sanchez-Garcia M."/>
            <person name="Camarero S."/>
            <person name="Miyauchi S."/>
            <person name="Serrano A."/>
            <person name="Linde D."/>
            <person name="Babiker R."/>
            <person name="Drula E."/>
            <person name="Ayuso-Fernandez I."/>
            <person name="Pacheco R."/>
            <person name="Padilla G."/>
            <person name="Ferreira P."/>
            <person name="Barriuso J."/>
            <person name="Kellner H."/>
            <person name="Castanera R."/>
            <person name="Alfaro M."/>
            <person name="Ramirez L."/>
            <person name="Pisabarro A.G."/>
            <person name="Kuo A."/>
            <person name="Tritt A."/>
            <person name="Lipzen A."/>
            <person name="He G."/>
            <person name="Yan M."/>
            <person name="Ng V."/>
            <person name="Cullen D."/>
            <person name="Martin F."/>
            <person name="Rosso M.-N."/>
            <person name="Henrissat B."/>
            <person name="Hibbett D."/>
            <person name="Martinez A.T."/>
            <person name="Grigoriev I.V."/>
        </authorList>
    </citation>
    <scope>NUCLEOTIDE SEQUENCE</scope>
    <source>
        <strain evidence="1">CIRM-BRFM 674</strain>
    </source>
</reference>